<dbReference type="PANTHER" id="PTHR34047:SF8">
    <property type="entry name" value="PROTEIN YKFC"/>
    <property type="match status" value="1"/>
</dbReference>
<keyword evidence="2" id="KW-0695">RNA-directed DNA polymerase</keyword>
<dbReference type="PANTHER" id="PTHR34047">
    <property type="entry name" value="NUCLEAR INTRON MATURASE 1, MITOCHONDRIAL-RELATED"/>
    <property type="match status" value="1"/>
</dbReference>
<keyword evidence="2" id="KW-0548">Nucleotidyltransferase</keyword>
<name>A0A7H0H5M9_9ACTN</name>
<evidence type="ECO:0000313" key="2">
    <source>
        <dbReference type="EMBL" id="QNP55845.1"/>
    </source>
</evidence>
<evidence type="ECO:0000259" key="1">
    <source>
        <dbReference type="PROSITE" id="PS50878"/>
    </source>
</evidence>
<dbReference type="CDD" id="cd01646">
    <property type="entry name" value="RT_Bac_retron_I"/>
    <property type="match status" value="1"/>
</dbReference>
<evidence type="ECO:0000313" key="3">
    <source>
        <dbReference type="Proteomes" id="UP000516117"/>
    </source>
</evidence>
<dbReference type="AlphaFoldDB" id="A0A7H0H5M9"/>
<accession>A0A7H0H5M9</accession>
<keyword evidence="2" id="KW-0808">Transferase</keyword>
<dbReference type="RefSeq" id="WP_187720974.1">
    <property type="nucleotide sequence ID" value="NZ_CP060789.1"/>
</dbReference>
<protein>
    <submittedName>
        <fullName evidence="2">RNA-directed DNA polymerase</fullName>
    </submittedName>
</protein>
<dbReference type="EMBL" id="CP060789">
    <property type="protein sequence ID" value="QNP55845.1"/>
    <property type="molecule type" value="Genomic_DNA"/>
</dbReference>
<keyword evidence="3" id="KW-1185">Reference proteome</keyword>
<proteinExistence type="predicted"/>
<reference evidence="2 3" key="1">
    <citation type="submission" date="2020-08" db="EMBL/GenBank/DDBJ databases">
        <title>Genome sequence of Tessaracoccus defluvii JCM 17540T.</title>
        <authorList>
            <person name="Hyun D.-W."/>
            <person name="Bae J.-W."/>
        </authorList>
    </citation>
    <scope>NUCLEOTIDE SEQUENCE [LARGE SCALE GENOMIC DNA]</scope>
    <source>
        <strain evidence="2 3">JCM 17540</strain>
    </source>
</reference>
<dbReference type="PROSITE" id="PS50878">
    <property type="entry name" value="RT_POL"/>
    <property type="match status" value="1"/>
</dbReference>
<sequence length="424" mass="48541">MVENWVKLSNFLHSDQSMVKPDGWPYRDRIVVMDYESTESRMHRDTVQAQGSRFVVRADVANCFPSIYSHAIDWALRGKAVAKKDKVKSSWEPKLDELLRNCHDRETKGAMIGPVISNIAAEVILQRVDADLVAAGFEFTRYVDDFTSYHVTLEEAERFVAQLDRSLAHYRLQLNTRKTRISSLAEDSDSDWITEVLMALPRKKRAGAVESLRFLRHCEASARRHPQRSVLTFGIKTLLGKRGCPQVGVDSKRAPNPTVDLAILDELFRLTFLYPHLIPYATRQLAYCSELLSKAERERLAHNLRVVLAQAATRRETSTICWGIYAIRKILKRSVVKNLAMALIETDDDLVWLALAASGKKYVPWVLGRMSSLIANGAHECLDHWLMRYELYRIKELKSHQLDNSVESWFVKARPAGLRFSILE</sequence>
<organism evidence="2 3">
    <name type="scientific">Tessaracoccus defluvii</name>
    <dbReference type="NCBI Taxonomy" id="1285901"/>
    <lineage>
        <taxon>Bacteria</taxon>
        <taxon>Bacillati</taxon>
        <taxon>Actinomycetota</taxon>
        <taxon>Actinomycetes</taxon>
        <taxon>Propionibacteriales</taxon>
        <taxon>Propionibacteriaceae</taxon>
        <taxon>Tessaracoccus</taxon>
    </lineage>
</organism>
<dbReference type="Pfam" id="PF00078">
    <property type="entry name" value="RVT_1"/>
    <property type="match status" value="1"/>
</dbReference>
<gene>
    <name evidence="2" type="ORF">H9L22_17300</name>
</gene>
<feature type="domain" description="Reverse transcriptase" evidence="1">
    <location>
        <begin position="1"/>
        <end position="197"/>
    </location>
</feature>
<dbReference type="KEGG" id="tdf:H9L22_17300"/>
<dbReference type="Proteomes" id="UP000516117">
    <property type="component" value="Chromosome"/>
</dbReference>
<dbReference type="GO" id="GO:0003964">
    <property type="term" value="F:RNA-directed DNA polymerase activity"/>
    <property type="evidence" value="ECO:0007669"/>
    <property type="project" value="UniProtKB-KW"/>
</dbReference>
<dbReference type="InterPro" id="IPR051083">
    <property type="entry name" value="GrpII_Intron_Splice-Mob/Def"/>
</dbReference>
<dbReference type="InterPro" id="IPR000477">
    <property type="entry name" value="RT_dom"/>
</dbReference>